<dbReference type="NCBIfam" id="NF007139">
    <property type="entry name" value="PRK09585.1-3"/>
    <property type="match status" value="1"/>
</dbReference>
<comment type="function">
    <text evidence="1">Catalyzes the specific phosphorylation of 1,6-anhydro-N-acetylmuramic acid (anhMurNAc) with the simultaneous cleavage of the 1,6-anhydro ring, generating MurNAc-6-P. Is required for the utilization of anhMurNAc either imported from the medium or derived from its own cell wall murein, and thus plays a role in cell wall recycling.</text>
</comment>
<dbReference type="PANTHER" id="PTHR30605">
    <property type="entry name" value="ANHYDRO-N-ACETYLMURAMIC ACID KINASE"/>
    <property type="match status" value="1"/>
</dbReference>
<dbReference type="InterPro" id="IPR043129">
    <property type="entry name" value="ATPase_NBD"/>
</dbReference>
<comment type="caution">
    <text evidence="2">The sequence shown here is derived from an EMBL/GenBank/DDBJ whole genome shotgun (WGS) entry which is preliminary data.</text>
</comment>
<dbReference type="Gene3D" id="3.30.420.40">
    <property type="match status" value="2"/>
</dbReference>
<dbReference type="Pfam" id="PF03702">
    <property type="entry name" value="AnmK"/>
    <property type="match status" value="1"/>
</dbReference>
<comment type="pathway">
    <text evidence="1">Cell wall biogenesis; peptidoglycan recycling.</text>
</comment>
<keyword evidence="1" id="KW-0547">Nucleotide-binding</keyword>
<evidence type="ECO:0000313" key="2">
    <source>
        <dbReference type="EMBL" id="MCS0610484.1"/>
    </source>
</evidence>
<comment type="similarity">
    <text evidence="1">Belongs to the anhydro-N-acetylmuramic acid kinase family.</text>
</comment>
<comment type="pathway">
    <text evidence="1">Amino-sugar metabolism; 1,6-anhydro-N-acetylmuramate degradation.</text>
</comment>
<dbReference type="RefSeq" id="WP_258858064.1">
    <property type="nucleotide sequence ID" value="NZ_JANUGV010000007.1"/>
</dbReference>
<dbReference type="CDD" id="cd24050">
    <property type="entry name" value="ASKHA_NBD_ANMK"/>
    <property type="match status" value="1"/>
</dbReference>
<dbReference type="GO" id="GO:0016301">
    <property type="term" value="F:kinase activity"/>
    <property type="evidence" value="ECO:0007669"/>
    <property type="project" value="UniProtKB-KW"/>
</dbReference>
<keyword evidence="3" id="KW-1185">Reference proteome</keyword>
<keyword evidence="1" id="KW-0119">Carbohydrate metabolism</keyword>
<dbReference type="PANTHER" id="PTHR30605:SF0">
    <property type="entry name" value="ANHYDRO-N-ACETYLMURAMIC ACID KINASE"/>
    <property type="match status" value="1"/>
</dbReference>
<accession>A0ABT2BPR6</accession>
<reference evidence="2 3" key="1">
    <citation type="submission" date="2022-08" db="EMBL/GenBank/DDBJ databases">
        <title>Reclassification of Massilia species as members of the genera Telluria, Duganella, Pseudoduganella, Mokoshia gen. nov. and Zemynaea gen. nov. using orthogonal and non-orthogonal genome-based approaches.</title>
        <authorList>
            <person name="Bowman J.P."/>
        </authorList>
    </citation>
    <scope>NUCLEOTIDE SEQUENCE [LARGE SCALE GENOMIC DNA]</scope>
    <source>
        <strain evidence="2 3">JCM 31607</strain>
    </source>
</reference>
<keyword evidence="1 2" id="KW-0418">Kinase</keyword>
<organism evidence="2 3">
    <name type="scientific">Massilia solisilvae</name>
    <dbReference type="NCBI Taxonomy" id="1811225"/>
    <lineage>
        <taxon>Bacteria</taxon>
        <taxon>Pseudomonadati</taxon>
        <taxon>Pseudomonadota</taxon>
        <taxon>Betaproteobacteria</taxon>
        <taxon>Burkholderiales</taxon>
        <taxon>Oxalobacteraceae</taxon>
        <taxon>Telluria group</taxon>
        <taxon>Massilia</taxon>
    </lineage>
</organism>
<dbReference type="EMBL" id="JANUGV010000007">
    <property type="protein sequence ID" value="MCS0610484.1"/>
    <property type="molecule type" value="Genomic_DNA"/>
</dbReference>
<proteinExistence type="inferred from homology"/>
<keyword evidence="1 2" id="KW-0808">Transferase</keyword>
<sequence>MNTSSLYIGLMSGTSLDGVDGVLADFGNGTIRTIEAAFVPFPAALRAELMALQAKSENELEREAIAANGLAAAYAQCVQALLPAAGGPVAAVAVHGQTIRHRPELGFTRQTNNPALLAELAGIDVVADFRSRDIAAGGQGAPLVPAFHEAAFGKPGVARAVVNIGGIGNISVLHGDGRVTGYDTGPGNVLIDLWISRNQGKAYDADGAWAATGKVDATLLEVLLDEPYFRQPAPKSTGRDLFHDEWLDAKLAQCPDVAPADVQATLTRLTAITIARAIRDESAHVQAVYVCGGGAYNGTLLRDLAQELGGKVPVESTAVLGVAPNRVEALAFAWLGYRFMQREPGNLPAVTGAKGLRILGALYPA</sequence>
<evidence type="ECO:0000256" key="1">
    <source>
        <dbReference type="HAMAP-Rule" id="MF_01270"/>
    </source>
</evidence>
<dbReference type="Proteomes" id="UP001205861">
    <property type="component" value="Unassembled WGS sequence"/>
</dbReference>
<evidence type="ECO:0000313" key="3">
    <source>
        <dbReference type="Proteomes" id="UP001205861"/>
    </source>
</evidence>
<dbReference type="EC" id="2.7.1.170" evidence="1"/>
<dbReference type="InterPro" id="IPR005338">
    <property type="entry name" value="Anhydro_N_Ac-Mur_kinase"/>
</dbReference>
<keyword evidence="1" id="KW-0067">ATP-binding</keyword>
<name>A0ABT2BPR6_9BURK</name>
<dbReference type="SUPFAM" id="SSF53067">
    <property type="entry name" value="Actin-like ATPase domain"/>
    <property type="match status" value="1"/>
</dbReference>
<feature type="binding site" evidence="1">
    <location>
        <begin position="13"/>
        <end position="20"/>
    </location>
    <ligand>
        <name>ATP</name>
        <dbReference type="ChEBI" id="CHEBI:30616"/>
    </ligand>
</feature>
<dbReference type="HAMAP" id="MF_01270">
    <property type="entry name" value="AnhMurNAc_kinase"/>
    <property type="match status" value="1"/>
</dbReference>
<comment type="catalytic activity">
    <reaction evidence="1">
        <text>1,6-anhydro-N-acetyl-beta-muramate + ATP + H2O = N-acetyl-D-muramate 6-phosphate + ADP + H(+)</text>
        <dbReference type="Rhea" id="RHEA:24952"/>
        <dbReference type="ChEBI" id="CHEBI:15377"/>
        <dbReference type="ChEBI" id="CHEBI:15378"/>
        <dbReference type="ChEBI" id="CHEBI:30616"/>
        <dbReference type="ChEBI" id="CHEBI:58690"/>
        <dbReference type="ChEBI" id="CHEBI:58722"/>
        <dbReference type="ChEBI" id="CHEBI:456216"/>
        <dbReference type="EC" id="2.7.1.170"/>
    </reaction>
</comment>
<protein>
    <recommendedName>
        <fullName evidence="1">Anhydro-N-acetylmuramic acid kinase</fullName>
        <ecNumber evidence="1">2.7.1.170</ecNumber>
    </recommendedName>
    <alternativeName>
        <fullName evidence="1">AnhMurNAc kinase</fullName>
    </alternativeName>
</protein>
<gene>
    <name evidence="1" type="primary">anmK</name>
    <name evidence="2" type="ORF">NX773_20140</name>
</gene>